<accession>W0P9A8</accession>
<dbReference type="STRING" id="1247726.MIM_c13420"/>
<dbReference type="NCBIfam" id="TIGR01727">
    <property type="entry name" value="oligo_HPY"/>
    <property type="match status" value="1"/>
</dbReference>
<feature type="domain" description="ABC transporter" evidence="8">
    <location>
        <begin position="27"/>
        <end position="278"/>
    </location>
</feature>
<evidence type="ECO:0000256" key="5">
    <source>
        <dbReference type="ARBA" id="ARBA00022741"/>
    </source>
</evidence>
<evidence type="ECO:0000256" key="7">
    <source>
        <dbReference type="ARBA" id="ARBA00023136"/>
    </source>
</evidence>
<dbReference type="RefSeq" id="WP_025372065.1">
    <property type="nucleotide sequence ID" value="NZ_CP003915.1"/>
</dbReference>
<keyword evidence="6 9" id="KW-0067">ATP-binding</keyword>
<dbReference type="GO" id="GO:0015833">
    <property type="term" value="P:peptide transport"/>
    <property type="evidence" value="ECO:0007669"/>
    <property type="project" value="InterPro"/>
</dbReference>
<evidence type="ECO:0000313" key="10">
    <source>
        <dbReference type="Proteomes" id="UP000019095"/>
    </source>
</evidence>
<keyword evidence="4" id="KW-1003">Cell membrane</keyword>
<evidence type="ECO:0000256" key="4">
    <source>
        <dbReference type="ARBA" id="ARBA00022475"/>
    </source>
</evidence>
<dbReference type="FunFam" id="3.40.50.300:FF:000016">
    <property type="entry name" value="Oligopeptide ABC transporter ATP-binding component"/>
    <property type="match status" value="1"/>
</dbReference>
<gene>
    <name evidence="9" type="ORF">MIM_c13420</name>
</gene>
<dbReference type="eggNOG" id="COG0444">
    <property type="taxonomic scope" value="Bacteria"/>
</dbReference>
<keyword evidence="3" id="KW-0813">Transport</keyword>
<dbReference type="Gene3D" id="3.40.50.300">
    <property type="entry name" value="P-loop containing nucleotide triphosphate hydrolases"/>
    <property type="match status" value="1"/>
</dbReference>
<reference evidence="9 10" key="1">
    <citation type="journal article" date="2014" name="Microbiology">
        <title>Unravelling the complete genome sequence of Advenella mimigardefordensis strain DPN7T and novel insights in the catabolism of the xenobiotic polythioester precursor 3,3'-dithiodipropionate.</title>
        <authorList>
            <person name="Wubbeler J.H."/>
            <person name="Hiessl S."/>
            <person name="Schuldes J."/>
            <person name="Thurmer A."/>
            <person name="Daniel R."/>
            <person name="Steinbuchel A."/>
        </authorList>
    </citation>
    <scope>NUCLEOTIDE SEQUENCE [LARGE SCALE GENOMIC DNA]</scope>
    <source>
        <strain evidence="10">DSM 17166 / LMG 22922 / DPN7</strain>
    </source>
</reference>
<comment type="similarity">
    <text evidence="2">Belongs to the ABC transporter superfamily.</text>
</comment>
<dbReference type="EMBL" id="CP003915">
    <property type="protein sequence ID" value="AHG63434.1"/>
    <property type="molecule type" value="Genomic_DNA"/>
</dbReference>
<dbReference type="KEGG" id="amim:MIM_c13420"/>
<dbReference type="GO" id="GO:0005524">
    <property type="term" value="F:ATP binding"/>
    <property type="evidence" value="ECO:0007669"/>
    <property type="project" value="UniProtKB-KW"/>
</dbReference>
<sequence length="359" mass="38928">MMSNSQLNTPGQRATQIAGQDTVPPVLDINNLHIEFPVFRGAVQALNGVTIRVQPGEIVGVVGESGSGKSVTAMMSMRLIPQRDYIVRKGSIHKSGTNILTASEKQMRRIRGRDMAMIFQEPMTALNPTMRVGRQITDVIRKHTALSVKQARERAIALLRDMHIADPQYVFDAYPFELSGGMRQRIMIALAFSCDPSLLIADEPTTALDVTVQKQVLMLLRERAQKTGTAILLITHDMAVVSQFCERIYVMYAGSVVEQGTAADVIHRPTHPYTRGLLGALPENASPGAPLLAIAGQAPNLAELPQGCVFRHRCHLQTEACAQVPPLMPLSPAPGFADAVDVSGHAAACWVTVPEASNV</sequence>
<dbReference type="SMART" id="SM00382">
    <property type="entry name" value="AAA"/>
    <property type="match status" value="1"/>
</dbReference>
<proteinExistence type="inferred from homology"/>
<keyword evidence="5" id="KW-0547">Nucleotide-binding</keyword>
<dbReference type="InterPro" id="IPR003439">
    <property type="entry name" value="ABC_transporter-like_ATP-bd"/>
</dbReference>
<dbReference type="HOGENOM" id="CLU_000604_1_23_4"/>
<dbReference type="SUPFAM" id="SSF52540">
    <property type="entry name" value="P-loop containing nucleoside triphosphate hydrolases"/>
    <property type="match status" value="1"/>
</dbReference>
<dbReference type="CDD" id="cd03257">
    <property type="entry name" value="ABC_NikE_OppD_transporters"/>
    <property type="match status" value="1"/>
</dbReference>
<protein>
    <submittedName>
        <fullName evidence="9">Putative D,D-dipeptide transport ATP-binding protein DdpD</fullName>
    </submittedName>
</protein>
<dbReference type="InterPro" id="IPR017871">
    <property type="entry name" value="ABC_transporter-like_CS"/>
</dbReference>
<dbReference type="InterPro" id="IPR003593">
    <property type="entry name" value="AAA+_ATPase"/>
</dbReference>
<name>W0P9A8_ADVMD</name>
<dbReference type="InterPro" id="IPR050388">
    <property type="entry name" value="ABC_Ni/Peptide_Import"/>
</dbReference>
<dbReference type="Pfam" id="PF00005">
    <property type="entry name" value="ABC_tran"/>
    <property type="match status" value="1"/>
</dbReference>
<dbReference type="PANTHER" id="PTHR43297:SF7">
    <property type="entry name" value="D,D-DIPEPTIDE TRANSPORT ATP-BINDING PROTEIN DDPD-RELATED"/>
    <property type="match status" value="1"/>
</dbReference>
<evidence type="ECO:0000259" key="8">
    <source>
        <dbReference type="PROSITE" id="PS50893"/>
    </source>
</evidence>
<dbReference type="PROSITE" id="PS50893">
    <property type="entry name" value="ABC_TRANSPORTER_2"/>
    <property type="match status" value="1"/>
</dbReference>
<dbReference type="PATRIC" id="fig|1247726.3.peg.1475"/>
<dbReference type="Pfam" id="PF08352">
    <property type="entry name" value="oligo_HPY"/>
    <property type="match status" value="1"/>
</dbReference>
<dbReference type="GO" id="GO:0005886">
    <property type="term" value="C:plasma membrane"/>
    <property type="evidence" value="ECO:0007669"/>
    <property type="project" value="UniProtKB-SubCell"/>
</dbReference>
<dbReference type="AlphaFoldDB" id="W0P9A8"/>
<evidence type="ECO:0000256" key="6">
    <source>
        <dbReference type="ARBA" id="ARBA00022840"/>
    </source>
</evidence>
<dbReference type="GO" id="GO:0016887">
    <property type="term" value="F:ATP hydrolysis activity"/>
    <property type="evidence" value="ECO:0007669"/>
    <property type="project" value="InterPro"/>
</dbReference>
<comment type="subcellular location">
    <subcellularLocation>
        <location evidence="1">Cell inner membrane</location>
        <topology evidence="1">Peripheral membrane protein</topology>
    </subcellularLocation>
</comment>
<dbReference type="PANTHER" id="PTHR43297">
    <property type="entry name" value="OLIGOPEPTIDE TRANSPORT ATP-BINDING PROTEIN APPD"/>
    <property type="match status" value="1"/>
</dbReference>
<evidence type="ECO:0000256" key="3">
    <source>
        <dbReference type="ARBA" id="ARBA00022448"/>
    </source>
</evidence>
<dbReference type="GO" id="GO:0055085">
    <property type="term" value="P:transmembrane transport"/>
    <property type="evidence" value="ECO:0007669"/>
    <property type="project" value="UniProtKB-ARBA"/>
</dbReference>
<dbReference type="Proteomes" id="UP000019095">
    <property type="component" value="Chromosome"/>
</dbReference>
<evidence type="ECO:0000256" key="2">
    <source>
        <dbReference type="ARBA" id="ARBA00005417"/>
    </source>
</evidence>
<dbReference type="PROSITE" id="PS00211">
    <property type="entry name" value="ABC_TRANSPORTER_1"/>
    <property type="match status" value="1"/>
</dbReference>
<dbReference type="InterPro" id="IPR027417">
    <property type="entry name" value="P-loop_NTPase"/>
</dbReference>
<dbReference type="InterPro" id="IPR013563">
    <property type="entry name" value="Oligopep_ABC_C"/>
</dbReference>
<evidence type="ECO:0000313" key="9">
    <source>
        <dbReference type="EMBL" id="AHG63434.1"/>
    </source>
</evidence>
<evidence type="ECO:0000256" key="1">
    <source>
        <dbReference type="ARBA" id="ARBA00004417"/>
    </source>
</evidence>
<keyword evidence="10" id="KW-1185">Reference proteome</keyword>
<organism evidence="9 10">
    <name type="scientific">Advenella mimigardefordensis (strain DSM 17166 / LMG 22922 / DPN7)</name>
    <dbReference type="NCBI Taxonomy" id="1247726"/>
    <lineage>
        <taxon>Bacteria</taxon>
        <taxon>Pseudomonadati</taxon>
        <taxon>Pseudomonadota</taxon>
        <taxon>Betaproteobacteria</taxon>
        <taxon>Burkholderiales</taxon>
        <taxon>Alcaligenaceae</taxon>
    </lineage>
</organism>
<keyword evidence="7" id="KW-0472">Membrane</keyword>